<keyword evidence="11" id="KW-1185">Reference proteome</keyword>
<dbReference type="GO" id="GO:0000155">
    <property type="term" value="F:phosphorelay sensor kinase activity"/>
    <property type="evidence" value="ECO:0007669"/>
    <property type="project" value="InterPro"/>
</dbReference>
<feature type="domain" description="Histidine kinase" evidence="8">
    <location>
        <begin position="167"/>
        <end position="386"/>
    </location>
</feature>
<feature type="modified residue" description="4-aspartylphosphate" evidence="7">
    <location>
        <position position="461"/>
    </location>
</feature>
<feature type="domain" description="Response regulatory" evidence="9">
    <location>
        <begin position="412"/>
        <end position="529"/>
    </location>
</feature>
<dbReference type="InterPro" id="IPR005467">
    <property type="entry name" value="His_kinase_dom"/>
</dbReference>
<dbReference type="AlphaFoldDB" id="A0A059FBV1"/>
<evidence type="ECO:0000256" key="6">
    <source>
        <dbReference type="ARBA" id="ARBA00023012"/>
    </source>
</evidence>
<dbReference type="CDD" id="cd00082">
    <property type="entry name" value="HisKA"/>
    <property type="match status" value="1"/>
</dbReference>
<dbReference type="InterPro" id="IPR003661">
    <property type="entry name" value="HisK_dim/P_dom"/>
</dbReference>
<dbReference type="InterPro" id="IPR011006">
    <property type="entry name" value="CheY-like_superfamily"/>
</dbReference>
<gene>
    <name evidence="10" type="ORF">HJA_10995</name>
</gene>
<dbReference type="eggNOG" id="COG2205">
    <property type="taxonomic scope" value="Bacteria"/>
</dbReference>
<dbReference type="SUPFAM" id="SSF55874">
    <property type="entry name" value="ATPase domain of HSP90 chaperone/DNA topoisomerase II/histidine kinase"/>
    <property type="match status" value="1"/>
</dbReference>
<sequence>MLARVEDISLPISPVAADTNCAAALSLFLSDVSLFAIPLRAEGGALTLVTRAAVTEAMAGPEARTIWAAQPVSILASADPQIVDAATPVGLAANNAAMKCPAALSEGLIVTREDVYCGLVSPADLTVAIAKENAARARTLGQAARRMEAAKARLNSAAREKADFLAFLGHEIRTPLTGILGVADLLQDSVSGGEPKRLARTISDSGHHLERLLNDLLDLSRLEAGKMPLHAAPFDLDEFAAEARDVWQPRTDGKRVALRIHVEEGTPRIEADALRLRQVLFNLLSNALKFTEQGHVDVSLATWRDESSLRLRMSVSDTGCGISEEDKARLFEAFEQASASTVHTHGGSGLGLAIAKSLVKAMGGEIVLADNPDGGSIFTVDLPVRKAGPRLVSTATKEKSVRPQMGKFELGRILVIEDHAASALVITEALRAAGWEVDHAPSAAIAREHLFDVPYQAVLTDIHLPDESGDMILRTLRTDAGPNRDTPVLAVTADLTDRRRTTCRAAGFVAMIEKPIRPRALVATLADILMLGDSPDAWARAG</sequence>
<evidence type="ECO:0000256" key="7">
    <source>
        <dbReference type="PROSITE-ProRule" id="PRU00169"/>
    </source>
</evidence>
<dbReference type="InterPro" id="IPR036890">
    <property type="entry name" value="HATPase_C_sf"/>
</dbReference>
<dbReference type="Gene3D" id="1.10.287.130">
    <property type="match status" value="1"/>
</dbReference>
<comment type="catalytic activity">
    <reaction evidence="1">
        <text>ATP + protein L-histidine = ADP + protein N-phospho-L-histidine.</text>
        <dbReference type="EC" id="2.7.13.3"/>
    </reaction>
</comment>
<dbReference type="EMBL" id="ARYJ01000006">
    <property type="protein sequence ID" value="KCZ88104.1"/>
    <property type="molecule type" value="Genomic_DNA"/>
</dbReference>
<proteinExistence type="predicted"/>
<dbReference type="SMART" id="SM00448">
    <property type="entry name" value="REC"/>
    <property type="match status" value="1"/>
</dbReference>
<keyword evidence="3 7" id="KW-0597">Phosphoprotein</keyword>
<evidence type="ECO:0000313" key="11">
    <source>
        <dbReference type="Proteomes" id="UP000024816"/>
    </source>
</evidence>
<evidence type="ECO:0000256" key="2">
    <source>
        <dbReference type="ARBA" id="ARBA00012438"/>
    </source>
</evidence>
<dbReference type="OrthoDB" id="9774458at2"/>
<dbReference type="PANTHER" id="PTHR43047:SF72">
    <property type="entry name" value="OSMOSENSING HISTIDINE PROTEIN KINASE SLN1"/>
    <property type="match status" value="1"/>
</dbReference>
<organism evidence="10 11">
    <name type="scientific">Hyphomonas jannaschiana VP2</name>
    <dbReference type="NCBI Taxonomy" id="1280952"/>
    <lineage>
        <taxon>Bacteria</taxon>
        <taxon>Pseudomonadati</taxon>
        <taxon>Pseudomonadota</taxon>
        <taxon>Alphaproteobacteria</taxon>
        <taxon>Hyphomonadales</taxon>
        <taxon>Hyphomonadaceae</taxon>
        <taxon>Hyphomonas</taxon>
    </lineage>
</organism>
<dbReference type="Pfam" id="PF00072">
    <property type="entry name" value="Response_reg"/>
    <property type="match status" value="1"/>
</dbReference>
<dbReference type="STRING" id="1280952.HJA_10995"/>
<dbReference type="Proteomes" id="UP000024816">
    <property type="component" value="Unassembled WGS sequence"/>
</dbReference>
<evidence type="ECO:0000256" key="1">
    <source>
        <dbReference type="ARBA" id="ARBA00000085"/>
    </source>
</evidence>
<evidence type="ECO:0000256" key="4">
    <source>
        <dbReference type="ARBA" id="ARBA00022679"/>
    </source>
</evidence>
<keyword evidence="4" id="KW-0808">Transferase</keyword>
<dbReference type="InterPro" id="IPR001789">
    <property type="entry name" value="Sig_transdc_resp-reg_receiver"/>
</dbReference>
<reference evidence="10 11" key="1">
    <citation type="journal article" date="2014" name="Antonie Van Leeuwenhoek">
        <title>Hyphomonas beringensis sp. nov. and Hyphomonas chukchiensis sp. nov., isolated from surface seawater of the Bering Sea and Chukchi Sea.</title>
        <authorList>
            <person name="Li C."/>
            <person name="Lai Q."/>
            <person name="Li G."/>
            <person name="Dong C."/>
            <person name="Wang J."/>
            <person name="Liao Y."/>
            <person name="Shao Z."/>
        </authorList>
    </citation>
    <scope>NUCLEOTIDE SEQUENCE [LARGE SCALE GENOMIC DNA]</scope>
    <source>
        <strain evidence="10 11">VP2</strain>
    </source>
</reference>
<dbReference type="EC" id="2.7.13.3" evidence="2"/>
<name>A0A059FBV1_9PROT</name>
<dbReference type="CDD" id="cd16922">
    <property type="entry name" value="HATPase_EvgS-ArcB-TorS-like"/>
    <property type="match status" value="1"/>
</dbReference>
<dbReference type="InterPro" id="IPR036097">
    <property type="entry name" value="HisK_dim/P_sf"/>
</dbReference>
<keyword evidence="5 10" id="KW-0418">Kinase</keyword>
<dbReference type="SUPFAM" id="SSF47384">
    <property type="entry name" value="Homodimeric domain of signal transducing histidine kinase"/>
    <property type="match status" value="1"/>
</dbReference>
<evidence type="ECO:0000259" key="9">
    <source>
        <dbReference type="PROSITE" id="PS50110"/>
    </source>
</evidence>
<dbReference type="Pfam" id="PF00512">
    <property type="entry name" value="HisKA"/>
    <property type="match status" value="1"/>
</dbReference>
<comment type="caution">
    <text evidence="10">The sequence shown here is derived from an EMBL/GenBank/DDBJ whole genome shotgun (WGS) entry which is preliminary data.</text>
</comment>
<dbReference type="SUPFAM" id="SSF52172">
    <property type="entry name" value="CheY-like"/>
    <property type="match status" value="1"/>
</dbReference>
<evidence type="ECO:0000259" key="8">
    <source>
        <dbReference type="PROSITE" id="PS50109"/>
    </source>
</evidence>
<dbReference type="PRINTS" id="PR00344">
    <property type="entry name" value="BCTRLSENSOR"/>
</dbReference>
<accession>A0A059FBV1</accession>
<dbReference type="InterPro" id="IPR003594">
    <property type="entry name" value="HATPase_dom"/>
</dbReference>
<dbReference type="Gene3D" id="3.30.565.10">
    <property type="entry name" value="Histidine kinase-like ATPase, C-terminal domain"/>
    <property type="match status" value="1"/>
</dbReference>
<dbReference type="RefSeq" id="WP_035582090.1">
    <property type="nucleotide sequence ID" value="NZ_ARYJ01000006.1"/>
</dbReference>
<dbReference type="Gene3D" id="3.40.50.2300">
    <property type="match status" value="1"/>
</dbReference>
<dbReference type="CDD" id="cd17546">
    <property type="entry name" value="REC_hyHK_CKI1_RcsC-like"/>
    <property type="match status" value="1"/>
</dbReference>
<dbReference type="GO" id="GO:0009927">
    <property type="term" value="F:histidine phosphotransfer kinase activity"/>
    <property type="evidence" value="ECO:0007669"/>
    <property type="project" value="TreeGrafter"/>
</dbReference>
<dbReference type="PROSITE" id="PS50110">
    <property type="entry name" value="RESPONSE_REGULATORY"/>
    <property type="match status" value="1"/>
</dbReference>
<keyword evidence="6" id="KW-0902">Two-component regulatory system</keyword>
<protein>
    <recommendedName>
        <fullName evidence="2">histidine kinase</fullName>
        <ecNumber evidence="2">2.7.13.3</ecNumber>
    </recommendedName>
</protein>
<dbReference type="PATRIC" id="fig|1280952.3.peg.2196"/>
<dbReference type="PANTHER" id="PTHR43047">
    <property type="entry name" value="TWO-COMPONENT HISTIDINE PROTEIN KINASE"/>
    <property type="match status" value="1"/>
</dbReference>
<dbReference type="PROSITE" id="PS50109">
    <property type="entry name" value="HIS_KIN"/>
    <property type="match status" value="1"/>
</dbReference>
<evidence type="ECO:0000256" key="3">
    <source>
        <dbReference type="ARBA" id="ARBA00022553"/>
    </source>
</evidence>
<dbReference type="FunFam" id="3.30.565.10:FF:000010">
    <property type="entry name" value="Sensor histidine kinase RcsC"/>
    <property type="match status" value="1"/>
</dbReference>
<dbReference type="Pfam" id="PF02518">
    <property type="entry name" value="HATPase_c"/>
    <property type="match status" value="1"/>
</dbReference>
<evidence type="ECO:0000256" key="5">
    <source>
        <dbReference type="ARBA" id="ARBA00022777"/>
    </source>
</evidence>
<dbReference type="InterPro" id="IPR004358">
    <property type="entry name" value="Sig_transdc_His_kin-like_C"/>
</dbReference>
<dbReference type="SMART" id="SM00387">
    <property type="entry name" value="HATPase_c"/>
    <property type="match status" value="1"/>
</dbReference>
<dbReference type="SMART" id="SM00388">
    <property type="entry name" value="HisKA"/>
    <property type="match status" value="1"/>
</dbReference>
<evidence type="ECO:0000313" key="10">
    <source>
        <dbReference type="EMBL" id="KCZ88104.1"/>
    </source>
</evidence>
<dbReference type="GO" id="GO:0005886">
    <property type="term" value="C:plasma membrane"/>
    <property type="evidence" value="ECO:0007669"/>
    <property type="project" value="TreeGrafter"/>
</dbReference>